<evidence type="ECO:0000256" key="1">
    <source>
        <dbReference type="SAM" id="Phobius"/>
    </source>
</evidence>
<dbReference type="OrthoDB" id="9956745at2"/>
<dbReference type="AlphaFoldDB" id="A0A1G8M590"/>
<protein>
    <submittedName>
        <fullName evidence="2">Uncharacterized protein</fullName>
    </submittedName>
</protein>
<sequence length="59" mass="6249">MKVSIIAAALLIIVTIIGSFLGTADPKADDIIAPIAGSILSILLFFGFMKWEDKLTNGL</sequence>
<organism evidence="2 3">
    <name type="scientific">Alteribacillus bidgolensis</name>
    <dbReference type="NCBI Taxonomy" id="930129"/>
    <lineage>
        <taxon>Bacteria</taxon>
        <taxon>Bacillati</taxon>
        <taxon>Bacillota</taxon>
        <taxon>Bacilli</taxon>
        <taxon>Bacillales</taxon>
        <taxon>Bacillaceae</taxon>
        <taxon>Alteribacillus</taxon>
    </lineage>
</organism>
<proteinExistence type="predicted"/>
<evidence type="ECO:0000313" key="3">
    <source>
        <dbReference type="Proteomes" id="UP000199017"/>
    </source>
</evidence>
<dbReference type="RefSeq" id="WP_091586643.1">
    <property type="nucleotide sequence ID" value="NZ_FNDU01000009.1"/>
</dbReference>
<keyword evidence="3" id="KW-1185">Reference proteome</keyword>
<dbReference type="EMBL" id="FNDU01000009">
    <property type="protein sequence ID" value="SDI63065.1"/>
    <property type="molecule type" value="Genomic_DNA"/>
</dbReference>
<name>A0A1G8M590_9BACI</name>
<keyword evidence="1" id="KW-0812">Transmembrane</keyword>
<keyword evidence="1" id="KW-0472">Membrane</keyword>
<dbReference type="Proteomes" id="UP000199017">
    <property type="component" value="Unassembled WGS sequence"/>
</dbReference>
<gene>
    <name evidence="2" type="ORF">SAMN05216352_109216</name>
</gene>
<accession>A0A1G8M590</accession>
<dbReference type="STRING" id="930129.SAMN05216352_109216"/>
<reference evidence="2 3" key="1">
    <citation type="submission" date="2016-10" db="EMBL/GenBank/DDBJ databases">
        <authorList>
            <person name="de Groot N.N."/>
        </authorList>
    </citation>
    <scope>NUCLEOTIDE SEQUENCE [LARGE SCALE GENOMIC DNA]</scope>
    <source>
        <strain evidence="3">P4B,CCM 7963,CECT 7998,DSM 25260,IBRC-M 10614,KCTC 13821</strain>
    </source>
</reference>
<evidence type="ECO:0000313" key="2">
    <source>
        <dbReference type="EMBL" id="SDI63065.1"/>
    </source>
</evidence>
<feature type="transmembrane region" description="Helical" evidence="1">
    <location>
        <begin position="32"/>
        <end position="49"/>
    </location>
</feature>
<keyword evidence="1" id="KW-1133">Transmembrane helix</keyword>